<dbReference type="RefSeq" id="WP_394830026.1">
    <property type="nucleotide sequence ID" value="NZ_CP089929.1"/>
</dbReference>
<dbReference type="Gene3D" id="1.10.1200.10">
    <property type="entry name" value="ACP-like"/>
    <property type="match status" value="1"/>
</dbReference>
<evidence type="ECO:0000313" key="5">
    <source>
        <dbReference type="Proteomes" id="UP001374803"/>
    </source>
</evidence>
<accession>A0ABZ2KP32</accession>
<evidence type="ECO:0000256" key="2">
    <source>
        <dbReference type="ARBA" id="ARBA00022553"/>
    </source>
</evidence>
<keyword evidence="5" id="KW-1185">Reference proteome</keyword>
<dbReference type="InterPro" id="IPR036736">
    <property type="entry name" value="ACP-like_sf"/>
</dbReference>
<feature type="domain" description="Carrier" evidence="3">
    <location>
        <begin position="16"/>
        <end position="77"/>
    </location>
</feature>
<dbReference type="InterPro" id="IPR006162">
    <property type="entry name" value="Ppantetheine_attach_site"/>
</dbReference>
<organism evidence="4 5">
    <name type="scientific">Pendulispora rubella</name>
    <dbReference type="NCBI Taxonomy" id="2741070"/>
    <lineage>
        <taxon>Bacteria</taxon>
        <taxon>Pseudomonadati</taxon>
        <taxon>Myxococcota</taxon>
        <taxon>Myxococcia</taxon>
        <taxon>Myxococcales</taxon>
        <taxon>Sorangiineae</taxon>
        <taxon>Pendulisporaceae</taxon>
        <taxon>Pendulispora</taxon>
    </lineage>
</organism>
<dbReference type="InterPro" id="IPR009081">
    <property type="entry name" value="PP-bd_ACP"/>
</dbReference>
<dbReference type="PROSITE" id="PS00012">
    <property type="entry name" value="PHOSPHOPANTETHEINE"/>
    <property type="match status" value="1"/>
</dbReference>
<proteinExistence type="predicted"/>
<dbReference type="EMBL" id="CP089983">
    <property type="protein sequence ID" value="WXB00426.1"/>
    <property type="molecule type" value="Genomic_DNA"/>
</dbReference>
<dbReference type="Proteomes" id="UP001374803">
    <property type="component" value="Chromosome"/>
</dbReference>
<evidence type="ECO:0000313" key="4">
    <source>
        <dbReference type="EMBL" id="WXB00426.1"/>
    </source>
</evidence>
<name>A0ABZ2KP32_9BACT</name>
<dbReference type="Pfam" id="PF00550">
    <property type="entry name" value="PP-binding"/>
    <property type="match status" value="1"/>
</dbReference>
<protein>
    <submittedName>
        <fullName evidence="4">Acyl carrier protein</fullName>
    </submittedName>
</protein>
<sequence length="92" mass="9909">MTKEFTLEDLKRVLLASAGAAEGVDLNGNILDTDFADLGYESVALLETGRQIELECRVSLEDGALAQVRTPRSLLHLVNQHRGTTHAHAGAP</sequence>
<reference evidence="4" key="1">
    <citation type="submission" date="2021-12" db="EMBL/GenBank/DDBJ databases">
        <title>Discovery of the Pendulisporaceae a myxobacterial family with distinct sporulation behavior and unique specialized metabolism.</title>
        <authorList>
            <person name="Garcia R."/>
            <person name="Popoff A."/>
            <person name="Bader C.D."/>
            <person name="Loehr J."/>
            <person name="Walesch S."/>
            <person name="Walt C."/>
            <person name="Boldt J."/>
            <person name="Bunk B."/>
            <person name="Haeckl F.J.F.P.J."/>
            <person name="Gunesch A.P."/>
            <person name="Birkelbach J."/>
            <person name="Nuebel U."/>
            <person name="Pietschmann T."/>
            <person name="Bach T."/>
            <person name="Mueller R."/>
        </authorList>
    </citation>
    <scope>NUCLEOTIDE SEQUENCE</scope>
    <source>
        <strain evidence="4">MSr11367</strain>
    </source>
</reference>
<dbReference type="SUPFAM" id="SSF47336">
    <property type="entry name" value="ACP-like"/>
    <property type="match status" value="1"/>
</dbReference>
<keyword evidence="2" id="KW-0597">Phosphoprotein</keyword>
<evidence type="ECO:0000256" key="1">
    <source>
        <dbReference type="ARBA" id="ARBA00022450"/>
    </source>
</evidence>
<evidence type="ECO:0000259" key="3">
    <source>
        <dbReference type="Pfam" id="PF00550"/>
    </source>
</evidence>
<keyword evidence="1" id="KW-0596">Phosphopantetheine</keyword>
<gene>
    <name evidence="4" type="ORF">LVJ94_26320</name>
</gene>